<evidence type="ECO:0000313" key="3">
    <source>
        <dbReference type="EMBL" id="KAA0193856.1"/>
    </source>
</evidence>
<dbReference type="InterPro" id="IPR030564">
    <property type="entry name" value="Myotubularin"/>
</dbReference>
<protein>
    <submittedName>
        <fullName evidence="3">Myotubularin protein 9</fullName>
    </submittedName>
</protein>
<gene>
    <name evidence="3" type="ORF">FBUS_08459</name>
</gene>
<dbReference type="AlphaFoldDB" id="A0A8E0VMC0"/>
<comment type="similarity">
    <text evidence="1">Belongs to the protein-tyrosine phosphatase family. Non-receptor class myotubularin subfamily.</text>
</comment>
<reference evidence="3" key="1">
    <citation type="submission" date="2019-05" db="EMBL/GenBank/DDBJ databases">
        <title>Annotation for the trematode Fasciolopsis buski.</title>
        <authorList>
            <person name="Choi Y.-J."/>
        </authorList>
    </citation>
    <scope>NUCLEOTIDE SEQUENCE</scope>
    <source>
        <strain evidence="3">HT</strain>
        <tissue evidence="3">Whole worm</tissue>
    </source>
</reference>
<dbReference type="PANTHER" id="PTHR10807:SF73">
    <property type="entry name" value="LD06050P"/>
    <property type="match status" value="1"/>
</dbReference>
<dbReference type="GO" id="GO:0004438">
    <property type="term" value="F:phosphatidylinositol-3-phosphate phosphatase activity"/>
    <property type="evidence" value="ECO:0007669"/>
    <property type="project" value="TreeGrafter"/>
</dbReference>
<accession>A0A8E0VMC0</accession>
<dbReference type="OrthoDB" id="271628at2759"/>
<dbReference type="GO" id="GO:0010507">
    <property type="term" value="P:negative regulation of autophagy"/>
    <property type="evidence" value="ECO:0007669"/>
    <property type="project" value="TreeGrafter"/>
</dbReference>
<comment type="caution">
    <text evidence="3">The sequence shown here is derived from an EMBL/GenBank/DDBJ whole genome shotgun (WGS) entry which is preliminary data.</text>
</comment>
<evidence type="ECO:0000256" key="1">
    <source>
        <dbReference type="ARBA" id="ARBA00007471"/>
    </source>
</evidence>
<feature type="domain" description="Myotubularin phosphatase" evidence="2">
    <location>
        <begin position="116"/>
        <end position="677"/>
    </location>
</feature>
<dbReference type="SUPFAM" id="SSF52799">
    <property type="entry name" value="(Phosphotyrosine protein) phosphatases II"/>
    <property type="match status" value="2"/>
</dbReference>
<dbReference type="Proteomes" id="UP000728185">
    <property type="component" value="Unassembled WGS sequence"/>
</dbReference>
<dbReference type="EMBL" id="LUCM01004744">
    <property type="protein sequence ID" value="KAA0193856.1"/>
    <property type="molecule type" value="Genomic_DNA"/>
</dbReference>
<dbReference type="InterPro" id="IPR029021">
    <property type="entry name" value="Prot-tyrosine_phosphatase-like"/>
</dbReference>
<dbReference type="PROSITE" id="PS51339">
    <property type="entry name" value="PPASE_MYOTUBULARIN"/>
    <property type="match status" value="1"/>
</dbReference>
<evidence type="ECO:0000313" key="4">
    <source>
        <dbReference type="Proteomes" id="UP000728185"/>
    </source>
</evidence>
<evidence type="ECO:0000259" key="2">
    <source>
        <dbReference type="PROSITE" id="PS51339"/>
    </source>
</evidence>
<proteinExistence type="inferred from homology"/>
<dbReference type="GO" id="GO:0019903">
    <property type="term" value="F:protein phosphatase binding"/>
    <property type="evidence" value="ECO:0007669"/>
    <property type="project" value="TreeGrafter"/>
</dbReference>
<dbReference type="InterPro" id="IPR010569">
    <property type="entry name" value="Myotubularin-like_Pase_dom"/>
</dbReference>
<dbReference type="GO" id="GO:0005737">
    <property type="term" value="C:cytoplasm"/>
    <property type="evidence" value="ECO:0007669"/>
    <property type="project" value="TreeGrafter"/>
</dbReference>
<dbReference type="Pfam" id="PF06602">
    <property type="entry name" value="Myotub-related"/>
    <property type="match status" value="2"/>
</dbReference>
<name>A0A8E0VMC0_9TREM</name>
<dbReference type="GO" id="GO:0106018">
    <property type="term" value="F:phosphatidylinositol-3,5-bisphosphate phosphatase activity"/>
    <property type="evidence" value="ECO:0007669"/>
    <property type="project" value="TreeGrafter"/>
</dbReference>
<dbReference type="GO" id="GO:0046856">
    <property type="term" value="P:phosphatidylinositol dephosphorylation"/>
    <property type="evidence" value="ECO:0007669"/>
    <property type="project" value="TreeGrafter"/>
</dbReference>
<organism evidence="3 4">
    <name type="scientific">Fasciolopsis buskii</name>
    <dbReference type="NCBI Taxonomy" id="27845"/>
    <lineage>
        <taxon>Eukaryota</taxon>
        <taxon>Metazoa</taxon>
        <taxon>Spiralia</taxon>
        <taxon>Lophotrochozoa</taxon>
        <taxon>Platyhelminthes</taxon>
        <taxon>Trematoda</taxon>
        <taxon>Digenea</taxon>
        <taxon>Plagiorchiida</taxon>
        <taxon>Echinostomata</taxon>
        <taxon>Echinostomatoidea</taxon>
        <taxon>Fasciolidae</taxon>
        <taxon>Fasciolopsis</taxon>
    </lineage>
</organism>
<dbReference type="PANTHER" id="PTHR10807">
    <property type="entry name" value="MYOTUBULARIN-RELATED"/>
    <property type="match status" value="1"/>
</dbReference>
<keyword evidence="4" id="KW-1185">Reference proteome</keyword>
<sequence>MELASLIRINNINGARLCAPNFTFVSKKLALTNHFILLVSETEDFYMLHKSIDAVRMLDAVAERRYSASGQQGFTLVLYTKTFCVYELTVPTLNEAHDLSLHYPFFYKPSFPVSNEQSIILSLSDYHKNALATGRWRVSHVNKGFSVCATYPEQAVVPAEVTDSMLIEIGTFRRLARFPLLVYYHGPRQTALLLSSEPNTTQPSFLSSGPATLAVGNSSGPIKTGSPVHSNVASSTLSTSNALTTPSSVSATRCRADEQLLAAVLPDRFRGAILDLRQQTIVRRGGTGQSEFCYIFLEPRNVLMKFPQFVSVVCTNTGRSVRNANSSFVALHSASFSDSLNVLAAAALGPSGPSASFSSSPLTSLGAGQFTREVDNTTGADRTALTFDSVPFVGSSESDSTVSAEVSASVNRLSATGVNMSGTHSASNVRRTAAWLSLVREALAAAVAGATALDARDAFAQQQLQQEQCLLAEKYKDLRGQGEASNPNQILSIREEAKLRGSFVLVHSAKGFDRAVVVASLIRIILDPSSRTITGLQNLIEHLWIRLGHPFSDRLRFASCAPRTFTELAPIFTLFMDCVWQLWRQYPTSFEFTDEFLCFLVTHAYCSEFGTFLGNSSKERVQLNLAESTVSLWSYLGQPMLRAYFKNPLYTDKDSVESYACWPCLAPQALAVWQEMYQRQVISDPQALFNRPRQITRLLVDNFHAECNRVSQLKK</sequence>